<keyword evidence="1" id="KW-0723">Serine/threonine-protein kinase</keyword>
<dbReference type="GO" id="GO:0005634">
    <property type="term" value="C:nucleus"/>
    <property type="evidence" value="ECO:0007669"/>
    <property type="project" value="TreeGrafter"/>
</dbReference>
<accession>A0A6S6WHW7</accession>
<feature type="region of interest" description="Disordered" evidence="6">
    <location>
        <begin position="522"/>
        <end position="600"/>
    </location>
</feature>
<evidence type="ECO:0000313" key="8">
    <source>
        <dbReference type="EMBL" id="CAE7195241.1"/>
    </source>
</evidence>
<dbReference type="FunFam" id="1.10.510.10:FF:000693">
    <property type="entry name" value="Serine/threonine protein kinase, putative"/>
    <property type="match status" value="1"/>
</dbReference>
<evidence type="ECO:0000256" key="4">
    <source>
        <dbReference type="ARBA" id="ARBA00022777"/>
    </source>
</evidence>
<evidence type="ECO:0000256" key="3">
    <source>
        <dbReference type="ARBA" id="ARBA00022741"/>
    </source>
</evidence>
<dbReference type="CDD" id="cd13993">
    <property type="entry name" value="STKc_Pat1_like"/>
    <property type="match status" value="1"/>
</dbReference>
<reference evidence="8" key="1">
    <citation type="submission" date="2021-02" db="EMBL/GenBank/DDBJ databases">
        <authorList>
            <person name="Syme A R."/>
            <person name="Syme A R."/>
            <person name="Moolhuijzen P."/>
        </authorList>
    </citation>
    <scope>NUCLEOTIDE SEQUENCE</scope>
    <source>
        <strain evidence="8">W1-1</strain>
    </source>
</reference>
<organism evidence="8 9">
    <name type="scientific">Pyrenophora teres f. teres</name>
    <dbReference type="NCBI Taxonomy" id="97479"/>
    <lineage>
        <taxon>Eukaryota</taxon>
        <taxon>Fungi</taxon>
        <taxon>Dikarya</taxon>
        <taxon>Ascomycota</taxon>
        <taxon>Pezizomycotina</taxon>
        <taxon>Dothideomycetes</taxon>
        <taxon>Pleosporomycetidae</taxon>
        <taxon>Pleosporales</taxon>
        <taxon>Pleosporineae</taxon>
        <taxon>Pleosporaceae</taxon>
        <taxon>Pyrenophora</taxon>
    </lineage>
</organism>
<protein>
    <submittedName>
        <fullName evidence="8">Serine threonine protein</fullName>
    </submittedName>
</protein>
<keyword evidence="3" id="KW-0547">Nucleotide-binding</keyword>
<feature type="domain" description="Protein kinase" evidence="7">
    <location>
        <begin position="18"/>
        <end position="281"/>
    </location>
</feature>
<dbReference type="AlphaFoldDB" id="A0A6S6WHW7"/>
<dbReference type="SMART" id="SM00220">
    <property type="entry name" value="S_TKc"/>
    <property type="match status" value="1"/>
</dbReference>
<dbReference type="Gene3D" id="1.10.510.10">
    <property type="entry name" value="Transferase(Phosphotransferase) domain 1"/>
    <property type="match status" value="1"/>
</dbReference>
<dbReference type="PANTHER" id="PTHR24345:SF91">
    <property type="entry name" value="SERINE_THREONINE-PROTEIN KINASE PLK4"/>
    <property type="match status" value="1"/>
</dbReference>
<dbReference type="EMBL" id="HG992983">
    <property type="protein sequence ID" value="CAE7195241.1"/>
    <property type="molecule type" value="Genomic_DNA"/>
</dbReference>
<keyword evidence="4" id="KW-0418">Kinase</keyword>
<sequence>MECMRNHLHEGVVLHGRYETISPLNNGSFGMVFQARDLVTDETVAIKVITKSTAAINCPSAFAVDERSEELGVHLHLGDHSNTVNLLQSFETQNHIYLVLEFCSNGDLYEAIRVGKGPLETEHVRDFMMQLVGAVEFIHSKGVYHRDIKPENIFLTQDGSMKLGDFGLATSDPWSYEIAVGSDRYMAPEQYDPGNTGYSTAKADIWAIGIVLLNILFQRNPFAVPSDSDPLYADFALDRQSLFDVFPNMSQDTFEVLRQCLAIDPEKRDLAAVKDALERVISFTIDDESLDDFCTEERDVVAVGANREPLRTPSISTPQLDNGGSFPWAKALAMSPPQQFRQLSAIPDDEIYEDDMFSGPPYDVKPDGASGVSFVDSGLGLSFKSIDVNNSMNMARSRPVPISGSLPAKPYNSMSSAFGKKRDVFSKSWSDLWDEEDDDAQFLAELENNCHSFGAEKSMAKPVISEAGSGVSTPRGGLTEVKNPATVHNSRERASKNARTAVDHVSAATGFVFEEHRMAAPIRTSSPKRSAADKWAALGDRRRSPPVQAQAQQTPSKPLRSPKQAQPAPNSARKRSRTGTGRRLAHWGSSHNENSFHSSWEQKVDNWYKSKDWRSHADHAQANDDLGDLEWVW</sequence>
<keyword evidence="2" id="KW-0808">Transferase</keyword>
<evidence type="ECO:0000313" key="9">
    <source>
        <dbReference type="Proteomes" id="UP000472372"/>
    </source>
</evidence>
<evidence type="ECO:0000259" key="7">
    <source>
        <dbReference type="PROSITE" id="PS50011"/>
    </source>
</evidence>
<dbReference type="PANTHER" id="PTHR24345">
    <property type="entry name" value="SERINE/THREONINE-PROTEIN KINASE PLK"/>
    <property type="match status" value="1"/>
</dbReference>
<dbReference type="SUPFAM" id="SSF56112">
    <property type="entry name" value="Protein kinase-like (PK-like)"/>
    <property type="match status" value="1"/>
</dbReference>
<name>A0A6S6WHW7_9PLEO</name>
<evidence type="ECO:0000256" key="6">
    <source>
        <dbReference type="SAM" id="MobiDB-lite"/>
    </source>
</evidence>
<keyword evidence="5" id="KW-0067">ATP-binding</keyword>
<evidence type="ECO:0000256" key="1">
    <source>
        <dbReference type="ARBA" id="ARBA00022527"/>
    </source>
</evidence>
<dbReference type="InterPro" id="IPR008271">
    <property type="entry name" value="Ser/Thr_kinase_AS"/>
</dbReference>
<dbReference type="Pfam" id="PF00069">
    <property type="entry name" value="Pkinase"/>
    <property type="match status" value="1"/>
</dbReference>
<dbReference type="Proteomes" id="UP000472372">
    <property type="component" value="Chromosome 7"/>
</dbReference>
<feature type="region of interest" description="Disordered" evidence="6">
    <location>
        <begin position="466"/>
        <end position="501"/>
    </location>
</feature>
<dbReference type="InterPro" id="IPR000719">
    <property type="entry name" value="Prot_kinase_dom"/>
</dbReference>
<dbReference type="PROSITE" id="PS00108">
    <property type="entry name" value="PROTEIN_KINASE_ST"/>
    <property type="match status" value="1"/>
</dbReference>
<feature type="compositionally biased region" description="Polar residues" evidence="6">
    <location>
        <begin position="547"/>
        <end position="556"/>
    </location>
</feature>
<evidence type="ECO:0000256" key="2">
    <source>
        <dbReference type="ARBA" id="ARBA00022679"/>
    </source>
</evidence>
<dbReference type="GO" id="GO:0005524">
    <property type="term" value="F:ATP binding"/>
    <property type="evidence" value="ECO:0007669"/>
    <property type="project" value="UniProtKB-KW"/>
</dbReference>
<proteinExistence type="predicted"/>
<dbReference type="InterPro" id="IPR011009">
    <property type="entry name" value="Kinase-like_dom_sf"/>
</dbReference>
<gene>
    <name evidence="8" type="ORF">PTTW11_08108</name>
</gene>
<evidence type="ECO:0000256" key="5">
    <source>
        <dbReference type="ARBA" id="ARBA00022840"/>
    </source>
</evidence>
<feature type="compositionally biased region" description="Polar residues" evidence="6">
    <location>
        <begin position="589"/>
        <end position="599"/>
    </location>
</feature>
<dbReference type="GO" id="GO:0004674">
    <property type="term" value="F:protein serine/threonine kinase activity"/>
    <property type="evidence" value="ECO:0007669"/>
    <property type="project" value="UniProtKB-KW"/>
</dbReference>
<dbReference type="PROSITE" id="PS50011">
    <property type="entry name" value="PROTEIN_KINASE_DOM"/>
    <property type="match status" value="1"/>
</dbReference>